<dbReference type="PANTHER" id="PTHR21310:SF15">
    <property type="entry name" value="AMINOGLYCOSIDE PHOSPHOTRANSFERASE DOMAIN-CONTAINING PROTEIN"/>
    <property type="match status" value="1"/>
</dbReference>
<sequence length="308" mass="33861">MAASYGGAMDHDVAGMIGTALPGWEIATVLPRSGGQLSSVFEVRSTGGAAVVVKVYEPEWAWKQAKEVYVYGLLAPRVGELVPSVVHVEPAGERFAFTVLSKVDGVPLSELSGADYGTVYEQAGELLERIHRIAQPAYGYLTDRVLEPLPTNEQYMARQFAKKLQEFGELGGDVELHQRMTAYVEEHPVAATEPVLCHNDFHEGNLLVDPETWRLNGIVDVENAIAADPLLDLAKAQYYSIKDDQAKLDGLLKGYGELPADWEERTTTYRLFHALELWDWFTVIGLTHPLDSIAHDIAEILGTRGVAG</sequence>
<dbReference type="InterPro" id="IPR051678">
    <property type="entry name" value="AGP_Transferase"/>
</dbReference>
<evidence type="ECO:0000313" key="3">
    <source>
        <dbReference type="Proteomes" id="UP001500363"/>
    </source>
</evidence>
<comment type="caution">
    <text evidence="2">The sequence shown here is derived from an EMBL/GenBank/DDBJ whole genome shotgun (WGS) entry which is preliminary data.</text>
</comment>
<evidence type="ECO:0000313" key="2">
    <source>
        <dbReference type="EMBL" id="GAA1538120.1"/>
    </source>
</evidence>
<feature type="domain" description="Aminoglycoside phosphotransferase" evidence="1">
    <location>
        <begin position="29"/>
        <end position="264"/>
    </location>
</feature>
<accession>A0ABN2BC32</accession>
<dbReference type="SUPFAM" id="SSF56112">
    <property type="entry name" value="Protein kinase-like (PK-like)"/>
    <property type="match status" value="1"/>
</dbReference>
<dbReference type="Pfam" id="PF01636">
    <property type="entry name" value="APH"/>
    <property type="match status" value="1"/>
</dbReference>
<dbReference type="Proteomes" id="UP001500363">
    <property type="component" value="Unassembled WGS sequence"/>
</dbReference>
<dbReference type="InterPro" id="IPR011009">
    <property type="entry name" value="Kinase-like_dom_sf"/>
</dbReference>
<keyword evidence="3" id="KW-1185">Reference proteome</keyword>
<organism evidence="2 3">
    <name type="scientific">Kribbella lupini</name>
    <dbReference type="NCBI Taxonomy" id="291602"/>
    <lineage>
        <taxon>Bacteria</taxon>
        <taxon>Bacillati</taxon>
        <taxon>Actinomycetota</taxon>
        <taxon>Actinomycetes</taxon>
        <taxon>Propionibacteriales</taxon>
        <taxon>Kribbellaceae</taxon>
        <taxon>Kribbella</taxon>
    </lineage>
</organism>
<evidence type="ECO:0000259" key="1">
    <source>
        <dbReference type="Pfam" id="PF01636"/>
    </source>
</evidence>
<proteinExistence type="predicted"/>
<name>A0ABN2BC32_9ACTN</name>
<protein>
    <submittedName>
        <fullName evidence="2">Phosphotransferase family protein</fullName>
    </submittedName>
</protein>
<dbReference type="InterPro" id="IPR002575">
    <property type="entry name" value="Aminoglycoside_PTrfase"/>
</dbReference>
<reference evidence="2 3" key="1">
    <citation type="journal article" date="2019" name="Int. J. Syst. Evol. Microbiol.">
        <title>The Global Catalogue of Microorganisms (GCM) 10K type strain sequencing project: providing services to taxonomists for standard genome sequencing and annotation.</title>
        <authorList>
            <consortium name="The Broad Institute Genomics Platform"/>
            <consortium name="The Broad Institute Genome Sequencing Center for Infectious Disease"/>
            <person name="Wu L."/>
            <person name="Ma J."/>
        </authorList>
    </citation>
    <scope>NUCLEOTIDE SEQUENCE [LARGE SCALE GENOMIC DNA]</scope>
    <source>
        <strain evidence="2 3">JCM 14303</strain>
    </source>
</reference>
<dbReference type="PANTHER" id="PTHR21310">
    <property type="entry name" value="AMINOGLYCOSIDE PHOSPHOTRANSFERASE-RELATED-RELATED"/>
    <property type="match status" value="1"/>
</dbReference>
<gene>
    <name evidence="2" type="ORF">GCM10009741_46070</name>
</gene>
<dbReference type="Gene3D" id="3.90.1200.10">
    <property type="match status" value="1"/>
</dbReference>
<dbReference type="EMBL" id="BAAANC010000002">
    <property type="protein sequence ID" value="GAA1538120.1"/>
    <property type="molecule type" value="Genomic_DNA"/>
</dbReference>